<evidence type="ECO:0000313" key="2">
    <source>
        <dbReference type="EMBL" id="GAA2371365.1"/>
    </source>
</evidence>
<protein>
    <submittedName>
        <fullName evidence="2">Uncharacterized protein</fullName>
    </submittedName>
</protein>
<dbReference type="EMBL" id="BAAARB010000003">
    <property type="protein sequence ID" value="GAA2371365.1"/>
    <property type="molecule type" value="Genomic_DNA"/>
</dbReference>
<evidence type="ECO:0000313" key="3">
    <source>
        <dbReference type="Proteomes" id="UP001501170"/>
    </source>
</evidence>
<proteinExistence type="predicted"/>
<sequence length="87" mass="9206">MTPCGVFDSGAQGPVDPDAGAPARSRGHLGPRSVGRKFQEFGDTGEFLAPESDLGGRDRVRIGLVAEHRALPDREVRVLDLQRGPAG</sequence>
<name>A0ABN3H7F4_9ACTN</name>
<organism evidence="2 3">
    <name type="scientific">Gordonia cholesterolivorans</name>
    <dbReference type="NCBI Taxonomy" id="559625"/>
    <lineage>
        <taxon>Bacteria</taxon>
        <taxon>Bacillati</taxon>
        <taxon>Actinomycetota</taxon>
        <taxon>Actinomycetes</taxon>
        <taxon>Mycobacteriales</taxon>
        <taxon>Gordoniaceae</taxon>
        <taxon>Gordonia</taxon>
    </lineage>
</organism>
<feature type="region of interest" description="Disordered" evidence="1">
    <location>
        <begin position="1"/>
        <end position="37"/>
    </location>
</feature>
<comment type="caution">
    <text evidence="2">The sequence shown here is derived from an EMBL/GenBank/DDBJ whole genome shotgun (WGS) entry which is preliminary data.</text>
</comment>
<keyword evidence="3" id="KW-1185">Reference proteome</keyword>
<evidence type="ECO:0000256" key="1">
    <source>
        <dbReference type="SAM" id="MobiDB-lite"/>
    </source>
</evidence>
<accession>A0ABN3H7F4</accession>
<reference evidence="2 3" key="1">
    <citation type="journal article" date="2019" name="Int. J. Syst. Evol. Microbiol.">
        <title>The Global Catalogue of Microorganisms (GCM) 10K type strain sequencing project: providing services to taxonomists for standard genome sequencing and annotation.</title>
        <authorList>
            <consortium name="The Broad Institute Genomics Platform"/>
            <consortium name="The Broad Institute Genome Sequencing Center for Infectious Disease"/>
            <person name="Wu L."/>
            <person name="Ma J."/>
        </authorList>
    </citation>
    <scope>NUCLEOTIDE SEQUENCE [LARGE SCALE GENOMIC DNA]</scope>
    <source>
        <strain evidence="2 3">JCM 16227</strain>
    </source>
</reference>
<gene>
    <name evidence="2" type="ORF">GCM10009855_08340</name>
</gene>
<dbReference type="Proteomes" id="UP001501170">
    <property type="component" value="Unassembled WGS sequence"/>
</dbReference>